<dbReference type="RefSeq" id="WP_183417338.1">
    <property type="nucleotide sequence ID" value="NZ_JACHXA010000009.1"/>
</dbReference>
<dbReference type="AlphaFoldDB" id="A0A839SUN4"/>
<organism evidence="2 3">
    <name type="scientific">Limibacillus halophilus</name>
    <dbReference type="NCBI Taxonomy" id="1579333"/>
    <lineage>
        <taxon>Bacteria</taxon>
        <taxon>Pseudomonadati</taxon>
        <taxon>Pseudomonadota</taxon>
        <taxon>Alphaproteobacteria</taxon>
        <taxon>Rhodospirillales</taxon>
        <taxon>Rhodovibrionaceae</taxon>
        <taxon>Limibacillus</taxon>
    </lineage>
</organism>
<gene>
    <name evidence="2" type="ORF">FHR98_002809</name>
</gene>
<protein>
    <recommendedName>
        <fullName evidence="1">Oxidoreductase molybdopterin-binding domain-containing protein</fullName>
    </recommendedName>
</protein>
<dbReference type="InterPro" id="IPR036374">
    <property type="entry name" value="OxRdtase_Mopterin-bd_sf"/>
</dbReference>
<accession>A0A839SUN4</accession>
<comment type="caution">
    <text evidence="2">The sequence shown here is derived from an EMBL/GenBank/DDBJ whole genome shotgun (WGS) entry which is preliminary data.</text>
</comment>
<proteinExistence type="predicted"/>
<dbReference type="InterPro" id="IPR000572">
    <property type="entry name" value="OxRdtase_Mopterin-bd_dom"/>
</dbReference>
<evidence type="ECO:0000259" key="1">
    <source>
        <dbReference type="Pfam" id="PF00174"/>
    </source>
</evidence>
<dbReference type="Pfam" id="PF00174">
    <property type="entry name" value="Oxidored_molyb"/>
    <property type="match status" value="1"/>
</dbReference>
<evidence type="ECO:0000313" key="3">
    <source>
        <dbReference type="Proteomes" id="UP000581135"/>
    </source>
</evidence>
<reference evidence="2 3" key="1">
    <citation type="submission" date="2020-08" db="EMBL/GenBank/DDBJ databases">
        <title>Genomic Encyclopedia of Type Strains, Phase III (KMG-III): the genomes of soil and plant-associated and newly described type strains.</title>
        <authorList>
            <person name="Whitman W."/>
        </authorList>
    </citation>
    <scope>NUCLEOTIDE SEQUENCE [LARGE SCALE GENOMIC DNA]</scope>
    <source>
        <strain evidence="2 3">CECT 8803</strain>
    </source>
</reference>
<keyword evidence="3" id="KW-1185">Reference proteome</keyword>
<sequence length="179" mass="20067">MSSFPIAVLQRRRASKSPALAFAFLPLIAFLAVAAFTVSASAEQVLLEISTDESGDNLRRYDRADLAALEQQTIRTSTAWTDGVKVFKGPLVRDLLTAEEEQAFETVEAVAANDYRVSIPMSDFVSYDVILATEMDGQELTLRDKGPLWIVYPRDDYTDLNQSAVDARWVWQLVRLEMN</sequence>
<evidence type="ECO:0000313" key="2">
    <source>
        <dbReference type="EMBL" id="MBB3066501.1"/>
    </source>
</evidence>
<dbReference type="Gene3D" id="3.90.420.10">
    <property type="entry name" value="Oxidoreductase, molybdopterin-binding domain"/>
    <property type="match status" value="1"/>
</dbReference>
<dbReference type="EMBL" id="JACHXA010000009">
    <property type="protein sequence ID" value="MBB3066501.1"/>
    <property type="molecule type" value="Genomic_DNA"/>
</dbReference>
<name>A0A839SUN4_9PROT</name>
<dbReference type="SUPFAM" id="SSF56524">
    <property type="entry name" value="Oxidoreductase molybdopterin-binding domain"/>
    <property type="match status" value="1"/>
</dbReference>
<feature type="domain" description="Oxidoreductase molybdopterin-binding" evidence="1">
    <location>
        <begin position="77"/>
        <end position="153"/>
    </location>
</feature>
<dbReference type="Proteomes" id="UP000581135">
    <property type="component" value="Unassembled WGS sequence"/>
</dbReference>